<dbReference type="InterPro" id="IPR016035">
    <property type="entry name" value="Acyl_Trfase/lysoPLipase"/>
</dbReference>
<comment type="caution">
    <text evidence="6">The sequence shown here is derived from an EMBL/GenBank/DDBJ whole genome shotgun (WGS) entry which is preliminary data.</text>
</comment>
<dbReference type="InterPro" id="IPR014043">
    <property type="entry name" value="Acyl_transferase_dom"/>
</dbReference>
<evidence type="ECO:0000256" key="1">
    <source>
        <dbReference type="ARBA" id="ARBA00013258"/>
    </source>
</evidence>
<dbReference type="Pfam" id="PF00698">
    <property type="entry name" value="Acyl_transf_1"/>
    <property type="match status" value="1"/>
</dbReference>
<evidence type="ECO:0000313" key="7">
    <source>
        <dbReference type="Proteomes" id="UP000239494"/>
    </source>
</evidence>
<dbReference type="InterPro" id="IPR016036">
    <property type="entry name" value="Malonyl_transacylase_ACP-bd"/>
</dbReference>
<dbReference type="SUPFAM" id="SSF55048">
    <property type="entry name" value="Probable ACP-binding domain of malonyl-CoA ACP transacylase"/>
    <property type="match status" value="1"/>
</dbReference>
<feature type="domain" description="Carrier" evidence="5">
    <location>
        <begin position="409"/>
        <end position="489"/>
    </location>
</feature>
<dbReference type="GO" id="GO:0004314">
    <property type="term" value="F:[acyl-carrier-protein] S-malonyltransferase activity"/>
    <property type="evidence" value="ECO:0007669"/>
    <property type="project" value="UniProtKB-EC"/>
</dbReference>
<keyword evidence="7" id="KW-1185">Reference proteome</keyword>
<dbReference type="EC" id="2.3.1.39" evidence="1"/>
<proteinExistence type="predicted"/>
<accession>A0A2T0SVP0</accession>
<dbReference type="Gene3D" id="3.40.366.10">
    <property type="entry name" value="Malonyl-Coenzyme A Acyl Carrier Protein, domain 2"/>
    <property type="match status" value="1"/>
</dbReference>
<dbReference type="SUPFAM" id="SSF52151">
    <property type="entry name" value="FabD/lysophospholipase-like"/>
    <property type="match status" value="1"/>
</dbReference>
<dbReference type="AlphaFoldDB" id="A0A2T0SVP0"/>
<dbReference type="OrthoDB" id="4286171at2"/>
<evidence type="ECO:0000256" key="2">
    <source>
        <dbReference type="ARBA" id="ARBA00022679"/>
    </source>
</evidence>
<dbReference type="Gene3D" id="1.10.1200.10">
    <property type="entry name" value="ACP-like"/>
    <property type="match status" value="1"/>
</dbReference>
<dbReference type="InterPro" id="IPR036736">
    <property type="entry name" value="ACP-like_sf"/>
</dbReference>
<keyword evidence="3" id="KW-0012">Acyltransferase</keyword>
<dbReference type="InterPro" id="IPR050858">
    <property type="entry name" value="Mal-CoA-ACP_Trans/PKS_FabD"/>
</dbReference>
<protein>
    <recommendedName>
        <fullName evidence="1">[acyl-carrier-protein] S-malonyltransferase</fullName>
        <ecNumber evidence="1">2.3.1.39</ecNumber>
    </recommendedName>
</protein>
<organism evidence="6 7">
    <name type="scientific">Umezawaea tangerina</name>
    <dbReference type="NCBI Taxonomy" id="84725"/>
    <lineage>
        <taxon>Bacteria</taxon>
        <taxon>Bacillati</taxon>
        <taxon>Actinomycetota</taxon>
        <taxon>Actinomycetes</taxon>
        <taxon>Pseudonocardiales</taxon>
        <taxon>Pseudonocardiaceae</taxon>
        <taxon>Umezawaea</taxon>
    </lineage>
</organism>
<comment type="catalytic activity">
    <reaction evidence="4">
        <text>holo-[ACP] + malonyl-CoA = malonyl-[ACP] + CoA</text>
        <dbReference type="Rhea" id="RHEA:41792"/>
        <dbReference type="Rhea" id="RHEA-COMP:9623"/>
        <dbReference type="Rhea" id="RHEA-COMP:9685"/>
        <dbReference type="ChEBI" id="CHEBI:57287"/>
        <dbReference type="ChEBI" id="CHEBI:57384"/>
        <dbReference type="ChEBI" id="CHEBI:64479"/>
        <dbReference type="ChEBI" id="CHEBI:78449"/>
        <dbReference type="EC" id="2.3.1.39"/>
    </reaction>
</comment>
<dbReference type="Proteomes" id="UP000239494">
    <property type="component" value="Unassembled WGS sequence"/>
</dbReference>
<reference evidence="6 7" key="1">
    <citation type="submission" date="2018-03" db="EMBL/GenBank/DDBJ databases">
        <title>Genomic Encyclopedia of Archaeal and Bacterial Type Strains, Phase II (KMG-II): from individual species to whole genera.</title>
        <authorList>
            <person name="Goeker M."/>
        </authorList>
    </citation>
    <scope>NUCLEOTIDE SEQUENCE [LARGE SCALE GENOMIC DNA]</scope>
    <source>
        <strain evidence="6 7">DSM 44720</strain>
    </source>
</reference>
<evidence type="ECO:0000313" key="6">
    <source>
        <dbReference type="EMBL" id="PRY37433.1"/>
    </source>
</evidence>
<dbReference type="RefSeq" id="WP_106191776.1">
    <property type="nucleotide sequence ID" value="NZ_PVTF01000010.1"/>
</dbReference>
<dbReference type="GO" id="GO:0006633">
    <property type="term" value="P:fatty acid biosynthetic process"/>
    <property type="evidence" value="ECO:0007669"/>
    <property type="project" value="TreeGrafter"/>
</dbReference>
<dbReference type="PANTHER" id="PTHR42681">
    <property type="entry name" value="MALONYL-COA-ACYL CARRIER PROTEIN TRANSACYLASE, MITOCHONDRIAL"/>
    <property type="match status" value="1"/>
</dbReference>
<dbReference type="Gene3D" id="3.30.70.250">
    <property type="entry name" value="Malonyl-CoA ACP transacylase, ACP-binding"/>
    <property type="match status" value="1"/>
</dbReference>
<dbReference type="PANTHER" id="PTHR42681:SF1">
    <property type="entry name" value="MALONYL-COA-ACYL CARRIER PROTEIN TRANSACYLASE, MITOCHONDRIAL"/>
    <property type="match status" value="1"/>
</dbReference>
<evidence type="ECO:0000259" key="5">
    <source>
        <dbReference type="PROSITE" id="PS50075"/>
    </source>
</evidence>
<evidence type="ECO:0000256" key="4">
    <source>
        <dbReference type="ARBA" id="ARBA00048462"/>
    </source>
</evidence>
<name>A0A2T0SVP0_9PSEU</name>
<sequence length="502" mass="53483">MAEGKVVLLFPGQGAFDGEPLRAAHREHPEVARVFASIDRVAEEIFDRPLSPLLFGPRPVDIADLLRDDPWVSQLAIYGSDLAAHEVLTAQGLRPDVLVGHSLGEIAALVAAGAYSVEDGARVVAHRVLAVEALSPDGYLAALATSRTRAQLLVELVGDPLVAVAAENDDRQVVVSGASAGMDTVQVVARHLGIASVRLHSPFPFHSPVLRPAVAEFADRVRGLPRRRADVRVYSPILRRYYDESDVLPDLLAAHLVQPVAFADALRRVHADGGRVFVECGALTALTRLVRSVVPHGTTVLSTFTPVDGDGLALTATLAALRAGGWLKGESVRRLGETLAPGVDPEVFAAFWADNRAEVTALVAARVDAFATGTAPAAPTPPPMRLVALPAEPPEPPVVKLAAVPTSAVDRENLLVEVRSVYAAALEYPEEVFTDDVLLEAELGVDSVKQIELMTRVATRYGISEQAQGVRLADYDTMGKVVDFVHAAIVEGHLDYPVAATK</sequence>
<gene>
    <name evidence="6" type="ORF">CLV43_110245</name>
</gene>
<dbReference type="InterPro" id="IPR009081">
    <property type="entry name" value="PP-bd_ACP"/>
</dbReference>
<dbReference type="PROSITE" id="PS50075">
    <property type="entry name" value="CARRIER"/>
    <property type="match status" value="1"/>
</dbReference>
<evidence type="ECO:0000256" key="3">
    <source>
        <dbReference type="ARBA" id="ARBA00023315"/>
    </source>
</evidence>
<dbReference type="SUPFAM" id="SSF47336">
    <property type="entry name" value="ACP-like"/>
    <property type="match status" value="1"/>
</dbReference>
<dbReference type="InterPro" id="IPR001227">
    <property type="entry name" value="Ac_transferase_dom_sf"/>
</dbReference>
<dbReference type="SMART" id="SM00827">
    <property type="entry name" value="PKS_AT"/>
    <property type="match status" value="1"/>
</dbReference>
<keyword evidence="2" id="KW-0808">Transferase</keyword>
<dbReference type="EMBL" id="PVTF01000010">
    <property type="protein sequence ID" value="PRY37433.1"/>
    <property type="molecule type" value="Genomic_DNA"/>
</dbReference>